<dbReference type="SUPFAM" id="SSF102114">
    <property type="entry name" value="Radical SAM enzymes"/>
    <property type="match status" value="1"/>
</dbReference>
<dbReference type="NCBIfam" id="TIGR02666">
    <property type="entry name" value="moaA"/>
    <property type="match status" value="1"/>
</dbReference>
<sequence>MQAPQTDAGSSSGRPPLVDSFGRVIRKIRVSVTERCNFRCAYCMPVAPTWFERDAVLRFEEIARVVRIVASMGVRTVKLTGGEPLMRRDVEGLISMIAGQPGVNSISMTTNGFFLEEKASALRNAGLGAVTISLPSVDREKFRSITGVDALDKVVRGIDAALSAGFSPVKLNATVVKGLNEDEVPRLAEFARDRGIFIRFIEFMPFDGKGSWRPDKVLSWREMYESLRGKFDLEPLPREAGSTSMNFAFKGARGGVGFIASITAPFCDDCERIRLTADGRIVPCMFSPKEFDLRSALRGGASDLKLEGMIRAAVSSKDRGVKYMMQAGDLPNKIRPMYVLGG</sequence>
<dbReference type="InterPro" id="IPR000385">
    <property type="entry name" value="MoaA_NifB_PqqE_Fe-S-bd_CS"/>
</dbReference>
<keyword evidence="11" id="KW-0456">Lyase</keyword>
<keyword evidence="9" id="KW-0342">GTP-binding</keyword>
<evidence type="ECO:0000256" key="12">
    <source>
        <dbReference type="ARBA" id="ARBA00048697"/>
    </source>
</evidence>
<dbReference type="HAMAP" id="MF_01225_B">
    <property type="entry name" value="MoaA_B"/>
    <property type="match status" value="1"/>
</dbReference>
<gene>
    <name evidence="14" type="ORF">NAS2_1240</name>
</gene>
<evidence type="ECO:0000256" key="2">
    <source>
        <dbReference type="ARBA" id="ARBA00012167"/>
    </source>
</evidence>
<evidence type="ECO:0000256" key="11">
    <source>
        <dbReference type="ARBA" id="ARBA00023239"/>
    </source>
</evidence>
<dbReference type="GO" id="GO:0005525">
    <property type="term" value="F:GTP binding"/>
    <property type="evidence" value="ECO:0007669"/>
    <property type="project" value="UniProtKB-KW"/>
</dbReference>
<evidence type="ECO:0000256" key="10">
    <source>
        <dbReference type="ARBA" id="ARBA00023150"/>
    </source>
</evidence>
<keyword evidence="6" id="KW-0547">Nucleotide-binding</keyword>
<keyword evidence="8" id="KW-0411">Iron-sulfur</keyword>
<dbReference type="GO" id="GO:0046872">
    <property type="term" value="F:metal ion binding"/>
    <property type="evidence" value="ECO:0007669"/>
    <property type="project" value="UniProtKB-KW"/>
</dbReference>
<comment type="cofactor">
    <cofactor evidence="1">
        <name>[4Fe-4S] cluster</name>
        <dbReference type="ChEBI" id="CHEBI:49883"/>
    </cofactor>
</comment>
<dbReference type="InterPro" id="IPR040064">
    <property type="entry name" value="MoaA-like"/>
</dbReference>
<keyword evidence="15" id="KW-1185">Reference proteome</keyword>
<name>A0A4P2VDE8_9ARCH</name>
<dbReference type="KEGG" id="ccai:NAS2_1240"/>
<dbReference type="EC" id="4.1.99.22" evidence="2"/>
<dbReference type="UniPathway" id="UPA00344"/>
<keyword evidence="10" id="KW-0501">Molybdenum cofactor biosynthesis</keyword>
<evidence type="ECO:0000256" key="9">
    <source>
        <dbReference type="ARBA" id="ARBA00023134"/>
    </source>
</evidence>
<keyword evidence="4" id="KW-0949">S-adenosyl-L-methionine</keyword>
<evidence type="ECO:0000256" key="1">
    <source>
        <dbReference type="ARBA" id="ARBA00001966"/>
    </source>
</evidence>
<dbReference type="SFLD" id="SFLDG01067">
    <property type="entry name" value="SPASM/twitch_domain_containing"/>
    <property type="match status" value="1"/>
</dbReference>
<dbReference type="Proteomes" id="UP000509448">
    <property type="component" value="Chromosome"/>
</dbReference>
<keyword evidence="3" id="KW-0004">4Fe-4S</keyword>
<evidence type="ECO:0000256" key="5">
    <source>
        <dbReference type="ARBA" id="ARBA00022723"/>
    </source>
</evidence>
<dbReference type="EMBL" id="AP018732">
    <property type="protein sequence ID" value="BBE42629.1"/>
    <property type="molecule type" value="Genomic_DNA"/>
</dbReference>
<protein>
    <recommendedName>
        <fullName evidence="2">GTP 3',8-cyclase</fullName>
        <ecNumber evidence="2">4.1.99.22</ecNumber>
    </recommendedName>
</protein>
<dbReference type="InterPro" id="IPR010505">
    <property type="entry name" value="MoaA_twitch"/>
</dbReference>
<dbReference type="PANTHER" id="PTHR22960:SF0">
    <property type="entry name" value="MOLYBDENUM COFACTOR BIOSYNTHESIS PROTEIN 1"/>
    <property type="match status" value="1"/>
</dbReference>
<reference evidence="14 15" key="1">
    <citation type="journal article" date="2019" name="ISME J.">
        <title>Isolation and characterization of a thermophilic sulfur- and iron-reducing thaumarchaeote from a terrestrial acidic hot spring.</title>
        <authorList>
            <person name="Kato S."/>
            <person name="Itoh T."/>
            <person name="Yuki M."/>
            <person name="Nagamori M."/>
            <person name="Ohnishi M."/>
            <person name="Uematsu K."/>
            <person name="Suzuki K."/>
            <person name="Takashina T."/>
            <person name="Ohkuma M."/>
        </authorList>
    </citation>
    <scope>NUCLEOTIDE SEQUENCE [LARGE SCALE GENOMIC DNA]</scope>
    <source>
        <strain evidence="14 15">NAS-02</strain>
    </source>
</reference>
<dbReference type="CDD" id="cd21117">
    <property type="entry name" value="Twitch_MoaA"/>
    <property type="match status" value="1"/>
</dbReference>
<dbReference type="RefSeq" id="WP_174448840.1">
    <property type="nucleotide sequence ID" value="NZ_AP018732.1"/>
</dbReference>
<dbReference type="GO" id="GO:0061799">
    <property type="term" value="F:cyclic pyranopterin monophosphate synthase activity"/>
    <property type="evidence" value="ECO:0007669"/>
    <property type="project" value="TreeGrafter"/>
</dbReference>
<dbReference type="GeneID" id="55585052"/>
<dbReference type="Gene3D" id="3.20.20.70">
    <property type="entry name" value="Aldolase class I"/>
    <property type="match status" value="1"/>
</dbReference>
<organism evidence="14 15">
    <name type="scientific">Conexivisphaera calida</name>
    <dbReference type="NCBI Taxonomy" id="1874277"/>
    <lineage>
        <taxon>Archaea</taxon>
        <taxon>Nitrososphaerota</taxon>
        <taxon>Conexivisphaeria</taxon>
        <taxon>Conexivisphaerales</taxon>
        <taxon>Conexivisphaeraceae</taxon>
        <taxon>Conexivisphaera</taxon>
    </lineage>
</organism>
<evidence type="ECO:0000256" key="7">
    <source>
        <dbReference type="ARBA" id="ARBA00023004"/>
    </source>
</evidence>
<dbReference type="Pfam" id="PF06463">
    <property type="entry name" value="Mob_synth_C"/>
    <property type="match status" value="1"/>
</dbReference>
<dbReference type="AlphaFoldDB" id="A0A4P2VDE8"/>
<evidence type="ECO:0000259" key="13">
    <source>
        <dbReference type="PROSITE" id="PS51918"/>
    </source>
</evidence>
<dbReference type="PANTHER" id="PTHR22960">
    <property type="entry name" value="MOLYBDOPTERIN COFACTOR SYNTHESIS PROTEIN A"/>
    <property type="match status" value="1"/>
</dbReference>
<dbReference type="CDD" id="cd01335">
    <property type="entry name" value="Radical_SAM"/>
    <property type="match status" value="1"/>
</dbReference>
<proteinExistence type="inferred from homology"/>
<dbReference type="PROSITE" id="PS01305">
    <property type="entry name" value="MOAA_NIFB_PQQE"/>
    <property type="match status" value="1"/>
</dbReference>
<dbReference type="SFLD" id="SFLDG01383">
    <property type="entry name" value="cyclic_pyranopterin_phosphate"/>
    <property type="match status" value="1"/>
</dbReference>
<dbReference type="InterPro" id="IPR007197">
    <property type="entry name" value="rSAM"/>
</dbReference>
<dbReference type="PROSITE" id="PS51918">
    <property type="entry name" value="RADICAL_SAM"/>
    <property type="match status" value="1"/>
</dbReference>
<dbReference type="InterPro" id="IPR006638">
    <property type="entry name" value="Elp3/MiaA/NifB-like_rSAM"/>
</dbReference>
<evidence type="ECO:0000256" key="3">
    <source>
        <dbReference type="ARBA" id="ARBA00022485"/>
    </source>
</evidence>
<evidence type="ECO:0000256" key="6">
    <source>
        <dbReference type="ARBA" id="ARBA00022741"/>
    </source>
</evidence>
<keyword evidence="7" id="KW-0408">Iron</keyword>
<dbReference type="InterPro" id="IPR013483">
    <property type="entry name" value="MoaA"/>
</dbReference>
<dbReference type="Pfam" id="PF04055">
    <property type="entry name" value="Radical_SAM"/>
    <property type="match status" value="1"/>
</dbReference>
<dbReference type="GO" id="GO:0061798">
    <property type="term" value="F:GTP 3',8'-cyclase activity"/>
    <property type="evidence" value="ECO:0007669"/>
    <property type="project" value="UniProtKB-EC"/>
</dbReference>
<evidence type="ECO:0000256" key="4">
    <source>
        <dbReference type="ARBA" id="ARBA00022691"/>
    </source>
</evidence>
<evidence type="ECO:0000313" key="14">
    <source>
        <dbReference type="EMBL" id="BBE42629.1"/>
    </source>
</evidence>
<dbReference type="OrthoDB" id="6925at2157"/>
<dbReference type="InterPro" id="IPR058240">
    <property type="entry name" value="rSAM_sf"/>
</dbReference>
<dbReference type="InterPro" id="IPR050105">
    <property type="entry name" value="MoCo_biosynth_MoaA/MoaC"/>
</dbReference>
<keyword evidence="5" id="KW-0479">Metal-binding</keyword>
<accession>A0A4P2VDE8</accession>
<evidence type="ECO:0000313" key="15">
    <source>
        <dbReference type="Proteomes" id="UP000509448"/>
    </source>
</evidence>
<feature type="domain" description="Radical SAM core" evidence="13">
    <location>
        <begin position="20"/>
        <end position="234"/>
    </location>
</feature>
<comment type="catalytic activity">
    <reaction evidence="12">
        <text>GTP + AH2 + S-adenosyl-L-methionine = (8S)-3',8-cyclo-7,8-dihydroguanosine 5'-triphosphate + 5'-deoxyadenosine + L-methionine + A + H(+)</text>
        <dbReference type="Rhea" id="RHEA:49576"/>
        <dbReference type="ChEBI" id="CHEBI:13193"/>
        <dbReference type="ChEBI" id="CHEBI:15378"/>
        <dbReference type="ChEBI" id="CHEBI:17319"/>
        <dbReference type="ChEBI" id="CHEBI:17499"/>
        <dbReference type="ChEBI" id="CHEBI:37565"/>
        <dbReference type="ChEBI" id="CHEBI:57844"/>
        <dbReference type="ChEBI" id="CHEBI:59789"/>
        <dbReference type="ChEBI" id="CHEBI:131766"/>
        <dbReference type="EC" id="4.1.99.22"/>
    </reaction>
</comment>
<dbReference type="InterPro" id="IPR013785">
    <property type="entry name" value="Aldolase_TIM"/>
</dbReference>
<dbReference type="SFLD" id="SFLDS00029">
    <property type="entry name" value="Radical_SAM"/>
    <property type="match status" value="1"/>
</dbReference>
<dbReference type="GO" id="GO:0051539">
    <property type="term" value="F:4 iron, 4 sulfur cluster binding"/>
    <property type="evidence" value="ECO:0007669"/>
    <property type="project" value="UniProtKB-KW"/>
</dbReference>
<dbReference type="SFLD" id="SFLDG01386">
    <property type="entry name" value="main_SPASM_domain-containing"/>
    <property type="match status" value="1"/>
</dbReference>
<dbReference type="GO" id="GO:0006777">
    <property type="term" value="P:Mo-molybdopterin cofactor biosynthetic process"/>
    <property type="evidence" value="ECO:0007669"/>
    <property type="project" value="UniProtKB-KW"/>
</dbReference>
<dbReference type="SMART" id="SM00729">
    <property type="entry name" value="Elp3"/>
    <property type="match status" value="1"/>
</dbReference>
<evidence type="ECO:0000256" key="8">
    <source>
        <dbReference type="ARBA" id="ARBA00023014"/>
    </source>
</evidence>